<dbReference type="Pfam" id="PF19023">
    <property type="entry name" value="DUF5749"/>
    <property type="match status" value="1"/>
</dbReference>
<reference evidence="1" key="1">
    <citation type="journal article" date="2014" name="Front. Microbiol.">
        <title>High frequency of phylogenetically diverse reductive dehalogenase-homologous genes in deep subseafloor sedimentary metagenomes.</title>
        <authorList>
            <person name="Kawai M."/>
            <person name="Futagami T."/>
            <person name="Toyoda A."/>
            <person name="Takaki Y."/>
            <person name="Nishi S."/>
            <person name="Hori S."/>
            <person name="Arai W."/>
            <person name="Tsubouchi T."/>
            <person name="Morono Y."/>
            <person name="Uchiyama I."/>
            <person name="Ito T."/>
            <person name="Fujiyama A."/>
            <person name="Inagaki F."/>
            <person name="Takami H."/>
        </authorList>
    </citation>
    <scope>NUCLEOTIDE SEQUENCE</scope>
    <source>
        <strain evidence="1">Expedition CK06-06</strain>
    </source>
</reference>
<sequence>IIKSGNNYLGVPLKHIEEEGKTLLVKGLVDQDKAEIMGEKWRQESFKEIKHDNAEENDGF</sequence>
<accession>X0UK09</accession>
<evidence type="ECO:0000313" key="1">
    <source>
        <dbReference type="EMBL" id="GAF99616.1"/>
    </source>
</evidence>
<feature type="non-terminal residue" evidence="1">
    <location>
        <position position="1"/>
    </location>
</feature>
<name>X0UK09_9ZZZZ</name>
<dbReference type="AlphaFoldDB" id="X0UK09"/>
<organism evidence="1">
    <name type="scientific">marine sediment metagenome</name>
    <dbReference type="NCBI Taxonomy" id="412755"/>
    <lineage>
        <taxon>unclassified sequences</taxon>
        <taxon>metagenomes</taxon>
        <taxon>ecological metagenomes</taxon>
    </lineage>
</organism>
<dbReference type="Gene3D" id="3.10.20.840">
    <property type="match status" value="1"/>
</dbReference>
<dbReference type="EMBL" id="BARS01028824">
    <property type="protein sequence ID" value="GAF99616.1"/>
    <property type="molecule type" value="Genomic_DNA"/>
</dbReference>
<comment type="caution">
    <text evidence="1">The sequence shown here is derived from an EMBL/GenBank/DDBJ whole genome shotgun (WGS) entry which is preliminary data.</text>
</comment>
<protein>
    <submittedName>
        <fullName evidence="1">Uncharacterized protein</fullName>
    </submittedName>
</protein>
<dbReference type="InterPro" id="IPR043961">
    <property type="entry name" value="DUF5749"/>
</dbReference>
<proteinExistence type="predicted"/>
<gene>
    <name evidence="1" type="ORF">S01H1_45141</name>
</gene>